<dbReference type="RefSeq" id="WP_090624531.1">
    <property type="nucleotide sequence ID" value="NZ_FOQO01000002.1"/>
</dbReference>
<evidence type="ECO:0000256" key="4">
    <source>
        <dbReference type="ARBA" id="ARBA00023136"/>
    </source>
</evidence>
<gene>
    <name evidence="6" type="ORF">SAMN05444682_10229</name>
</gene>
<dbReference type="GO" id="GO:0016020">
    <property type="term" value="C:membrane"/>
    <property type="evidence" value="ECO:0007669"/>
    <property type="project" value="UniProtKB-SubCell"/>
</dbReference>
<feature type="transmembrane region" description="Helical" evidence="5">
    <location>
        <begin position="37"/>
        <end position="60"/>
    </location>
</feature>
<evidence type="ECO:0000313" key="7">
    <source>
        <dbReference type="Proteomes" id="UP000198670"/>
    </source>
</evidence>
<name>A0A1I3EWF5_9SPHI</name>
<evidence type="ECO:0000313" key="6">
    <source>
        <dbReference type="EMBL" id="SFI02891.1"/>
    </source>
</evidence>
<keyword evidence="4 5" id="KW-0472">Membrane</keyword>
<dbReference type="Proteomes" id="UP000198670">
    <property type="component" value="Unassembled WGS sequence"/>
</dbReference>
<evidence type="ECO:0000256" key="2">
    <source>
        <dbReference type="ARBA" id="ARBA00022692"/>
    </source>
</evidence>
<proteinExistence type="predicted"/>
<dbReference type="AlphaFoldDB" id="A0A1I3EWF5"/>
<feature type="transmembrane region" description="Helical" evidence="5">
    <location>
        <begin position="91"/>
        <end position="109"/>
    </location>
</feature>
<reference evidence="6 7" key="1">
    <citation type="submission" date="2016-10" db="EMBL/GenBank/DDBJ databases">
        <authorList>
            <person name="de Groot N.N."/>
        </authorList>
    </citation>
    <scope>NUCLEOTIDE SEQUENCE [LARGE SCALE GENOMIC DNA]</scope>
    <source>
        <strain evidence="6 7">RK1</strain>
    </source>
</reference>
<dbReference type="EMBL" id="FOQO01000002">
    <property type="protein sequence ID" value="SFI02891.1"/>
    <property type="molecule type" value="Genomic_DNA"/>
</dbReference>
<protein>
    <submittedName>
        <fullName evidence="6">DoxX-like family protein</fullName>
    </submittedName>
</protein>
<keyword evidence="3 5" id="KW-1133">Transmembrane helix</keyword>
<feature type="transmembrane region" description="Helical" evidence="5">
    <location>
        <begin position="67"/>
        <end position="85"/>
    </location>
</feature>
<evidence type="ECO:0000256" key="5">
    <source>
        <dbReference type="SAM" id="Phobius"/>
    </source>
</evidence>
<organism evidence="6 7">
    <name type="scientific">Parapedobacter indicus</name>
    <dbReference type="NCBI Taxonomy" id="1477437"/>
    <lineage>
        <taxon>Bacteria</taxon>
        <taxon>Pseudomonadati</taxon>
        <taxon>Bacteroidota</taxon>
        <taxon>Sphingobacteriia</taxon>
        <taxon>Sphingobacteriales</taxon>
        <taxon>Sphingobacteriaceae</taxon>
        <taxon>Parapedobacter</taxon>
    </lineage>
</organism>
<comment type="subcellular location">
    <subcellularLocation>
        <location evidence="1">Membrane</location>
        <topology evidence="1">Multi-pass membrane protein</topology>
    </subcellularLocation>
</comment>
<evidence type="ECO:0000256" key="3">
    <source>
        <dbReference type="ARBA" id="ARBA00022989"/>
    </source>
</evidence>
<dbReference type="InterPro" id="IPR032808">
    <property type="entry name" value="DoxX"/>
</dbReference>
<dbReference type="OrthoDB" id="677659at2"/>
<sequence length="120" mass="13505">MSQKAIKITGWVLTILLALLFTKSAFMKFTQTGTEIIAYGMSATTFMYVGFIELFCLILFIIPRTGVLGTLLLVAYMGGAIVTHLEHHEPIVIAVIIQIILWITAFIRFPEFTQRLLPKN</sequence>
<keyword evidence="2 5" id="KW-0812">Transmembrane</keyword>
<accession>A0A1I3EWF5</accession>
<evidence type="ECO:0000256" key="1">
    <source>
        <dbReference type="ARBA" id="ARBA00004141"/>
    </source>
</evidence>
<keyword evidence="7" id="KW-1185">Reference proteome</keyword>
<dbReference type="Pfam" id="PF13564">
    <property type="entry name" value="DoxX_2"/>
    <property type="match status" value="1"/>
</dbReference>